<dbReference type="PANTHER" id="PTHR11851:SF134">
    <property type="entry name" value="ZINC-DEPENDENT PROTEASE"/>
    <property type="match status" value="1"/>
</dbReference>
<evidence type="ECO:0000313" key="4">
    <source>
        <dbReference type="Proteomes" id="UP001529340"/>
    </source>
</evidence>
<dbReference type="Gene3D" id="3.30.830.10">
    <property type="entry name" value="Metalloenzyme, LuxS/M16 peptidase-like"/>
    <property type="match status" value="2"/>
</dbReference>
<sequence>MKRITNERYQETYYTETLENGLRVVLWHKPGYARSLFMMATPLGAMDLMQEDAQGNTYSYPAGIAHFLEHKMFEKQDQDVMNEFSRMGANVNAFTSYNETAYYFSTSGSIEGPLDLLLDFVQQLDISDASVEKEKGIIVSELNMYQQMSDSRLLMETYQSLFHEHPLKYDIGGDENSVRSTTRQQLEACYQRNYHPSTMMLVGVSGKDPEQIMEQIRRNQRSKQFAPLCPIHRRPIREAASVVRERHAFSMDITVPKLAVACKLAPCVDALERLRREWCIRLAQDLCFSSLNPQYQRWMDEGIISDFVGADVDLGADHGVLLFYTETQKTAAFEALVDDVCKQMAALTVDEEALQSLKHRYFGSAVRSLGSFDDIAIGYIRSAFAGYDYFAGMDIIDAICAEDIREVCRSLDLTHRSVVVITPKR</sequence>
<proteinExistence type="predicted"/>
<accession>A0ABT7UA08</accession>
<dbReference type="InterPro" id="IPR011249">
    <property type="entry name" value="Metalloenz_LuxS/M16"/>
</dbReference>
<feature type="domain" description="Peptidase M16 N-terminal" evidence="1">
    <location>
        <begin position="61"/>
        <end position="172"/>
    </location>
</feature>
<dbReference type="InterPro" id="IPR050361">
    <property type="entry name" value="MPP/UQCRC_Complex"/>
</dbReference>
<comment type="caution">
    <text evidence="3">The sequence shown here is derived from an EMBL/GenBank/DDBJ whole genome shotgun (WGS) entry which is preliminary data.</text>
</comment>
<keyword evidence="4" id="KW-1185">Reference proteome</keyword>
<protein>
    <submittedName>
        <fullName evidence="3">Pitrilysin family protein</fullName>
    </submittedName>
</protein>
<dbReference type="InterPro" id="IPR011765">
    <property type="entry name" value="Pept_M16_N"/>
</dbReference>
<dbReference type="Proteomes" id="UP001529340">
    <property type="component" value="Unassembled WGS sequence"/>
</dbReference>
<evidence type="ECO:0000313" key="3">
    <source>
        <dbReference type="EMBL" id="MDM8156471.1"/>
    </source>
</evidence>
<reference evidence="3" key="1">
    <citation type="submission" date="2023-06" db="EMBL/GenBank/DDBJ databases">
        <title>Identification and characterization of horizontal gene transfer across gut microbiota members of farm animals based on homology search.</title>
        <authorList>
            <person name="Schwarzerova J."/>
            <person name="Nykrynova M."/>
            <person name="Jureckova K."/>
            <person name="Cejkova D."/>
            <person name="Rychlik I."/>
        </authorList>
    </citation>
    <scope>NUCLEOTIDE SEQUENCE</scope>
    <source>
        <strain evidence="3">ET39</strain>
    </source>
</reference>
<dbReference type="EMBL" id="JAUDCG010000007">
    <property type="protein sequence ID" value="MDM8156471.1"/>
    <property type="molecule type" value="Genomic_DNA"/>
</dbReference>
<dbReference type="Pfam" id="PF00675">
    <property type="entry name" value="Peptidase_M16"/>
    <property type="match status" value="1"/>
</dbReference>
<evidence type="ECO:0000259" key="1">
    <source>
        <dbReference type="Pfam" id="PF00675"/>
    </source>
</evidence>
<organism evidence="3 4">
    <name type="scientific">Amedibacillus dolichus</name>
    <dbReference type="NCBI Taxonomy" id="31971"/>
    <lineage>
        <taxon>Bacteria</taxon>
        <taxon>Bacillati</taxon>
        <taxon>Bacillota</taxon>
        <taxon>Erysipelotrichia</taxon>
        <taxon>Erysipelotrichales</taxon>
        <taxon>Erysipelotrichaceae</taxon>
        <taxon>Amedibacillus</taxon>
    </lineage>
</organism>
<reference evidence="3" key="2">
    <citation type="submission" date="2023-06" db="EMBL/GenBank/DDBJ databases">
        <authorList>
            <person name="Zeman M."/>
            <person name="Kubasova T."/>
            <person name="Jahodarova E."/>
            <person name="Nykrynova M."/>
            <person name="Rychlik I."/>
        </authorList>
    </citation>
    <scope>NUCLEOTIDE SEQUENCE</scope>
    <source>
        <strain evidence="3">ET39</strain>
    </source>
</reference>
<evidence type="ECO:0000259" key="2">
    <source>
        <dbReference type="Pfam" id="PF05193"/>
    </source>
</evidence>
<gene>
    <name evidence="3" type="ORF">QUV96_02320</name>
</gene>
<dbReference type="PANTHER" id="PTHR11851">
    <property type="entry name" value="METALLOPROTEASE"/>
    <property type="match status" value="1"/>
</dbReference>
<dbReference type="InterPro" id="IPR007863">
    <property type="entry name" value="Peptidase_M16_C"/>
</dbReference>
<dbReference type="NCBIfam" id="NF047421">
    <property type="entry name" value="YfmH_fam"/>
    <property type="match status" value="1"/>
</dbReference>
<name>A0ABT7UA08_9FIRM</name>
<dbReference type="RefSeq" id="WP_289606943.1">
    <property type="nucleotide sequence ID" value="NZ_JAUDCG010000007.1"/>
</dbReference>
<dbReference type="SUPFAM" id="SSF63411">
    <property type="entry name" value="LuxS/MPP-like metallohydrolase"/>
    <property type="match status" value="2"/>
</dbReference>
<dbReference type="Pfam" id="PF05193">
    <property type="entry name" value="Peptidase_M16_C"/>
    <property type="match status" value="1"/>
</dbReference>
<feature type="domain" description="Peptidase M16 C-terminal" evidence="2">
    <location>
        <begin position="182"/>
        <end position="359"/>
    </location>
</feature>